<keyword evidence="4" id="KW-1185">Reference proteome</keyword>
<comment type="caution">
    <text evidence="3">The sequence shown here is derived from an EMBL/GenBank/DDBJ whole genome shotgun (WGS) entry which is preliminary data.</text>
</comment>
<evidence type="ECO:0000313" key="3">
    <source>
        <dbReference type="EMBL" id="MCM2532346.1"/>
    </source>
</evidence>
<evidence type="ECO:0000313" key="4">
    <source>
        <dbReference type="Proteomes" id="UP001523262"/>
    </source>
</evidence>
<feature type="transmembrane region" description="Helical" evidence="1">
    <location>
        <begin position="35"/>
        <end position="60"/>
    </location>
</feature>
<feature type="domain" description="DUF2062" evidence="2">
    <location>
        <begin position="16"/>
        <end position="167"/>
    </location>
</feature>
<dbReference type="Proteomes" id="UP001523262">
    <property type="component" value="Unassembled WGS sequence"/>
</dbReference>
<gene>
    <name evidence="3" type="ORF">NDK43_07995</name>
</gene>
<proteinExistence type="predicted"/>
<keyword evidence="1" id="KW-0812">Transmembrane</keyword>
<dbReference type="InterPro" id="IPR018639">
    <property type="entry name" value="DUF2062"/>
</dbReference>
<dbReference type="Pfam" id="PF09835">
    <property type="entry name" value="DUF2062"/>
    <property type="match status" value="1"/>
</dbReference>
<feature type="transmembrane region" description="Helical" evidence="1">
    <location>
        <begin position="72"/>
        <end position="93"/>
    </location>
</feature>
<evidence type="ECO:0000259" key="2">
    <source>
        <dbReference type="Pfam" id="PF09835"/>
    </source>
</evidence>
<name>A0ABT0W7Q3_9BACI</name>
<dbReference type="EMBL" id="JAMQCR010000001">
    <property type="protein sequence ID" value="MCM2532346.1"/>
    <property type="molecule type" value="Genomic_DNA"/>
</dbReference>
<accession>A0ABT0W7Q3</accession>
<organism evidence="3 4">
    <name type="scientific">Neobacillus pocheonensis</name>
    <dbReference type="NCBI Taxonomy" id="363869"/>
    <lineage>
        <taxon>Bacteria</taxon>
        <taxon>Bacillati</taxon>
        <taxon>Bacillota</taxon>
        <taxon>Bacilli</taxon>
        <taxon>Bacillales</taxon>
        <taxon>Bacillaceae</taxon>
        <taxon>Neobacillus</taxon>
    </lineage>
</organism>
<sequence>MKNKLQKYHFFNRMGRMFKLNYLKLLRSPGGAQKVALGFAIGFGLEMLVISTASLIYIFFVPVVRLAKGSLPASIIGNVIGKLSFLPVILLPFGRKIGKMILPMRVSTGHNTPFSFQNFIHGDFHGFLNLLHGGVHVLIGMTIFGIVLGFISYIVVYFLYDRAKERRLIKGRKKICFRIIYSIRQ</sequence>
<feature type="transmembrane region" description="Helical" evidence="1">
    <location>
        <begin position="137"/>
        <end position="160"/>
    </location>
</feature>
<protein>
    <submittedName>
        <fullName evidence="3">DUF2062 domain-containing protein</fullName>
    </submittedName>
</protein>
<reference evidence="3 4" key="1">
    <citation type="submission" date="2022-06" db="EMBL/GenBank/DDBJ databases">
        <authorList>
            <person name="Jeon C.O."/>
        </authorList>
    </citation>
    <scope>NUCLEOTIDE SEQUENCE [LARGE SCALE GENOMIC DNA]</scope>
    <source>
        <strain evidence="3 4">KCTC 13943</strain>
    </source>
</reference>
<keyword evidence="1" id="KW-0472">Membrane</keyword>
<evidence type="ECO:0000256" key="1">
    <source>
        <dbReference type="SAM" id="Phobius"/>
    </source>
</evidence>
<keyword evidence="1" id="KW-1133">Transmembrane helix</keyword>